<reference evidence="3" key="1">
    <citation type="submission" date="2022-12" db="EMBL/GenBank/DDBJ databases">
        <title>Jiella pelagia sp. nov., isolated from phosphonate enriched culture of Northwest Pacific surface seawater.</title>
        <authorList>
            <person name="Shin D.Y."/>
            <person name="Hwang C.Y."/>
        </authorList>
    </citation>
    <scope>NUCLEOTIDE SEQUENCE</scope>
    <source>
        <strain evidence="3">HL-NP1</strain>
    </source>
</reference>
<feature type="domain" description="Carboxymuconolactone decarboxylase-like" evidence="2">
    <location>
        <begin position="65"/>
        <end position="135"/>
    </location>
</feature>
<organism evidence="3 4">
    <name type="scientific">Jiella pelagia</name>
    <dbReference type="NCBI Taxonomy" id="2986949"/>
    <lineage>
        <taxon>Bacteria</taxon>
        <taxon>Pseudomonadati</taxon>
        <taxon>Pseudomonadota</taxon>
        <taxon>Alphaproteobacteria</taxon>
        <taxon>Hyphomicrobiales</taxon>
        <taxon>Aurantimonadaceae</taxon>
        <taxon>Jiella</taxon>
    </lineage>
</organism>
<evidence type="ECO:0000313" key="3">
    <source>
        <dbReference type="EMBL" id="WAP67187.1"/>
    </source>
</evidence>
<feature type="compositionally biased region" description="Low complexity" evidence="1">
    <location>
        <begin position="301"/>
        <end position="311"/>
    </location>
</feature>
<feature type="domain" description="Carboxymuconolactone decarboxylase-like" evidence="2">
    <location>
        <begin position="188"/>
        <end position="268"/>
    </location>
</feature>
<evidence type="ECO:0000256" key="1">
    <source>
        <dbReference type="SAM" id="MobiDB-lite"/>
    </source>
</evidence>
<protein>
    <submittedName>
        <fullName evidence="3">Carboxymuconolactone decarboxylase family protein</fullName>
    </submittedName>
</protein>
<dbReference type="EMBL" id="CP114029">
    <property type="protein sequence ID" value="WAP67187.1"/>
    <property type="molecule type" value="Genomic_DNA"/>
</dbReference>
<feature type="region of interest" description="Disordered" evidence="1">
    <location>
        <begin position="362"/>
        <end position="385"/>
    </location>
</feature>
<feature type="region of interest" description="Disordered" evidence="1">
    <location>
        <begin position="281"/>
        <end position="311"/>
    </location>
</feature>
<keyword evidence="4" id="KW-1185">Reference proteome</keyword>
<dbReference type="Proteomes" id="UP001164020">
    <property type="component" value="Chromosome"/>
</dbReference>
<dbReference type="InterPro" id="IPR003779">
    <property type="entry name" value="CMD-like"/>
</dbReference>
<dbReference type="PANTHER" id="PTHR33570">
    <property type="entry name" value="4-CARBOXYMUCONOLACTONE DECARBOXYLASE FAMILY PROTEIN"/>
    <property type="match status" value="1"/>
</dbReference>
<sequence>MNPSYGVDSRTSIKRTKIMDHSLDARLERGRDLLRRVGGANWDGPINRLARLSPAMSDFTVLFPYGDVLSRPGLDIRVRQALTVSILLANGSAQAQLRFHMNGLLEVGGSVDELVDLLLIGGALVGFPTAIAAVGTVRSLIEDRGLTFERSSEPHVDDRLSQGRAAMRTMLGSAADAYPASFARLSPVLARWTAEVEFGEMLAGTHLDPVARHLAIIVMLAASGNRETRLRHHILGARSSGISVDTIAEALIQLAAYAGFPTALNAFFTLEAALTDQVASAGGSTDFGPPSAEDRDSVGQATMAATSGTAGSDVVHSFDDVAPIIGSLIVSHAYGDIFSRQGLDPKTREARRHRRTGRALFRGCRGTGGGPRGSRPRGWGNCRGDRGDRSQLRALLWLSSGAGSHGRGWQDTGYQGRRLKDATSDLSVS</sequence>
<dbReference type="InterPro" id="IPR029032">
    <property type="entry name" value="AhpD-like"/>
</dbReference>
<evidence type="ECO:0000313" key="4">
    <source>
        <dbReference type="Proteomes" id="UP001164020"/>
    </source>
</evidence>
<dbReference type="PANTHER" id="PTHR33570:SF2">
    <property type="entry name" value="CARBOXYMUCONOLACTONE DECARBOXYLASE-LIKE DOMAIN-CONTAINING PROTEIN"/>
    <property type="match status" value="1"/>
</dbReference>
<dbReference type="Gene3D" id="1.20.1290.10">
    <property type="entry name" value="AhpD-like"/>
    <property type="match status" value="3"/>
</dbReference>
<dbReference type="InterPro" id="IPR052512">
    <property type="entry name" value="4CMD/NDH-1_regulator"/>
</dbReference>
<accession>A0ABY7BV37</accession>
<proteinExistence type="predicted"/>
<name>A0ABY7BV37_9HYPH</name>
<gene>
    <name evidence="3" type="ORF">OH818_16530</name>
</gene>
<dbReference type="SUPFAM" id="SSF69118">
    <property type="entry name" value="AhpD-like"/>
    <property type="match status" value="2"/>
</dbReference>
<dbReference type="Pfam" id="PF02627">
    <property type="entry name" value="CMD"/>
    <property type="match status" value="2"/>
</dbReference>
<evidence type="ECO:0000259" key="2">
    <source>
        <dbReference type="Pfam" id="PF02627"/>
    </source>
</evidence>